<evidence type="ECO:0000256" key="3">
    <source>
        <dbReference type="ARBA" id="ARBA00022679"/>
    </source>
</evidence>
<keyword evidence="3 5" id="KW-0808">Transferase</keyword>
<protein>
    <submittedName>
        <fullName evidence="5">Glycosyltransferase</fullName>
    </submittedName>
</protein>
<evidence type="ECO:0000313" key="6">
    <source>
        <dbReference type="Proteomes" id="UP000266389"/>
    </source>
</evidence>
<proteinExistence type="inferred from homology"/>
<accession>A0A395LWQ1</accession>
<keyword evidence="2" id="KW-0328">Glycosyltransferase</keyword>
<dbReference type="Pfam" id="PF00535">
    <property type="entry name" value="Glycos_transf_2"/>
    <property type="match status" value="1"/>
</dbReference>
<dbReference type="Gene3D" id="3.90.550.10">
    <property type="entry name" value="Spore Coat Polysaccharide Biosynthesis Protein SpsA, Chain A"/>
    <property type="match status" value="1"/>
</dbReference>
<dbReference type="EMBL" id="PHFL01000071">
    <property type="protein sequence ID" value="RFM23055.1"/>
    <property type="molecule type" value="Genomic_DNA"/>
</dbReference>
<dbReference type="Proteomes" id="UP000266389">
    <property type="component" value="Unassembled WGS sequence"/>
</dbReference>
<evidence type="ECO:0000259" key="4">
    <source>
        <dbReference type="Pfam" id="PF00535"/>
    </source>
</evidence>
<dbReference type="PANTHER" id="PTHR43398">
    <property type="entry name" value="DOLICHOL-PHOSPHATE MANNOSYLTRANSFERASE SUBUNIT 1"/>
    <property type="match status" value="1"/>
</dbReference>
<dbReference type="InterPro" id="IPR029044">
    <property type="entry name" value="Nucleotide-diphossugar_trans"/>
</dbReference>
<sequence>MTAFQSASIILPVMNETYSLRQTVEIIEQDCSKDVKEYLIVVCDRTKKESLEVCEEIKSKYGSRVKLHIQKLPFIGGAIREAFELASGSHTVLMASDLETPPEVVKVMIELVKQSPNIIVTASRWIKGGKFYGYNPLKKFLNFIFQRIFSIFYFVSLTDMTYAYRIFPTKLVQSIQWEELKHPFLLETIVKPLRLGVKVKEIPAIWKARTEGESQNTFFANFVYFRIGFRARFMPKSKILKPNITYLLSD</sequence>
<comment type="caution">
    <text evidence="5">The sequence shown here is derived from an EMBL/GenBank/DDBJ whole genome shotgun (WGS) entry which is preliminary data.</text>
</comment>
<name>A0A395LWQ1_9BACT</name>
<dbReference type="GO" id="GO:0006506">
    <property type="term" value="P:GPI anchor biosynthetic process"/>
    <property type="evidence" value="ECO:0007669"/>
    <property type="project" value="TreeGrafter"/>
</dbReference>
<dbReference type="GO" id="GO:0035269">
    <property type="term" value="P:protein O-linked glycosylation via mannose"/>
    <property type="evidence" value="ECO:0007669"/>
    <property type="project" value="TreeGrafter"/>
</dbReference>
<organism evidence="5 6">
    <name type="scientific">Candidatus Thermochlorobacter aerophilus</name>
    <dbReference type="NCBI Taxonomy" id="1868324"/>
    <lineage>
        <taxon>Bacteria</taxon>
        <taxon>Pseudomonadati</taxon>
        <taxon>Chlorobiota</taxon>
        <taxon>Chlorobiia</taxon>
        <taxon>Chlorobiales</taxon>
        <taxon>Candidatus Thermochlorobacteriaceae</taxon>
        <taxon>Candidatus Thermochlorobacter</taxon>
    </lineage>
</organism>
<feature type="domain" description="Glycosyltransferase 2-like" evidence="4">
    <location>
        <begin position="8"/>
        <end position="170"/>
    </location>
</feature>
<dbReference type="PANTHER" id="PTHR43398:SF1">
    <property type="entry name" value="DOLICHOL-PHOSPHATE MANNOSYLTRANSFERASE SUBUNIT 1"/>
    <property type="match status" value="1"/>
</dbReference>
<evidence type="ECO:0000256" key="2">
    <source>
        <dbReference type="ARBA" id="ARBA00022676"/>
    </source>
</evidence>
<dbReference type="SUPFAM" id="SSF53448">
    <property type="entry name" value="Nucleotide-diphospho-sugar transferases"/>
    <property type="match status" value="1"/>
</dbReference>
<dbReference type="InterPro" id="IPR039528">
    <property type="entry name" value="DPM1-like"/>
</dbReference>
<evidence type="ECO:0000256" key="1">
    <source>
        <dbReference type="ARBA" id="ARBA00006739"/>
    </source>
</evidence>
<dbReference type="GO" id="GO:0004582">
    <property type="term" value="F:dolichyl-phosphate beta-D-mannosyltransferase activity"/>
    <property type="evidence" value="ECO:0007669"/>
    <property type="project" value="InterPro"/>
</dbReference>
<evidence type="ECO:0000313" key="5">
    <source>
        <dbReference type="EMBL" id="RFM23055.1"/>
    </source>
</evidence>
<dbReference type="GO" id="GO:0016020">
    <property type="term" value="C:membrane"/>
    <property type="evidence" value="ECO:0007669"/>
    <property type="project" value="GOC"/>
</dbReference>
<comment type="similarity">
    <text evidence="1">Belongs to the glycosyltransferase 2 family.</text>
</comment>
<gene>
    <name evidence="5" type="ORF">D0433_13535</name>
</gene>
<dbReference type="AlphaFoldDB" id="A0A395LWQ1"/>
<reference evidence="5 6" key="1">
    <citation type="journal article" date="2011" name="ISME J.">
        <title>Community ecology of hot spring cyanobacterial mats: predominant populations and their functional potential.</title>
        <authorList>
            <person name="Klatt C.G."/>
            <person name="Wood J.M."/>
            <person name="Rusch D.B."/>
            <person name="Bateson M.M."/>
            <person name="Hamamura N."/>
            <person name="Heidelberg J.F."/>
            <person name="Grossman A.R."/>
            <person name="Bhaya D."/>
            <person name="Cohan F.M."/>
            <person name="Kuhl M."/>
            <person name="Bryant D.A."/>
            <person name="Ward D.M."/>
        </authorList>
    </citation>
    <scope>NUCLEOTIDE SEQUENCE [LARGE SCALE GENOMIC DNA]</scope>
    <source>
        <strain evidence="5">OS</strain>
    </source>
</reference>
<dbReference type="InterPro" id="IPR001173">
    <property type="entry name" value="Glyco_trans_2-like"/>
</dbReference>
<dbReference type="GO" id="GO:0006488">
    <property type="term" value="P:dolichol-linked oligosaccharide biosynthetic process"/>
    <property type="evidence" value="ECO:0007669"/>
    <property type="project" value="TreeGrafter"/>
</dbReference>